<dbReference type="AlphaFoldDB" id="A0A1D9Q7X0"/>
<accession>A0A1D9Q7X0</accession>
<feature type="compositionally biased region" description="Polar residues" evidence="1">
    <location>
        <begin position="1"/>
        <end position="13"/>
    </location>
</feature>
<dbReference type="VEuPathDB" id="FungiDB:sscle_06g054630"/>
<dbReference type="Proteomes" id="UP000177798">
    <property type="component" value="Chromosome 6"/>
</dbReference>
<feature type="region of interest" description="Disordered" evidence="1">
    <location>
        <begin position="1"/>
        <end position="27"/>
    </location>
</feature>
<sequence>MSYTNTPNSTQHTSQDDAPEIPTRTSENLKVNQLKKPVGELVWENRILRTVIKELEIANTEAGAEKRLTKTRISMFEKLDANYFLHLTDAQGKIKEAWMAKGTEIIRNRMDLDASGADIHRDVYECSIKSWRDSYTRRDDMEIIISLLIMDHQTAGFTVGMLSAMKDRVTAFESEITGHKKRLTVQKIVVASIQGREKILLAEIKSRHEKEQKEQKDIITSLKERKESLRLRQRLSTRRCWRSKLILSPRLRKGK</sequence>
<dbReference type="EMBL" id="CP017819">
    <property type="protein sequence ID" value="APA10693.1"/>
    <property type="molecule type" value="Genomic_DNA"/>
</dbReference>
<protein>
    <submittedName>
        <fullName evidence="2">Uncharacterized protein</fullName>
    </submittedName>
</protein>
<reference evidence="3" key="1">
    <citation type="journal article" date="2017" name="Genome Biol. Evol.">
        <title>The complete genome sequence of the phytopathogenic fungus Sclerotinia sclerotiorum reveals insights into the genome architecture of broad host range pathogens.</title>
        <authorList>
            <person name="Derbyshire M."/>
            <person name="Denton-Giles M."/>
            <person name="Hegedus D."/>
            <person name="Seifbarghy S."/>
            <person name="Rollins J."/>
            <person name="van Kan J."/>
            <person name="Seidl M.F."/>
            <person name="Faino L."/>
            <person name="Mbengue M."/>
            <person name="Navaud O."/>
            <person name="Raffaele S."/>
            <person name="Hammond-Kosack K."/>
            <person name="Heard S."/>
            <person name="Oliver R."/>
        </authorList>
    </citation>
    <scope>NUCLEOTIDE SEQUENCE [LARGE SCALE GENOMIC DNA]</scope>
    <source>
        <strain evidence="3">ATCC 18683 / 1980 / Ss-1</strain>
    </source>
</reference>
<evidence type="ECO:0000313" key="3">
    <source>
        <dbReference type="Proteomes" id="UP000177798"/>
    </source>
</evidence>
<name>A0A1D9Q7X0_SCLS1</name>
<proteinExistence type="predicted"/>
<organism evidence="2 3">
    <name type="scientific">Sclerotinia sclerotiorum (strain ATCC 18683 / 1980 / Ss-1)</name>
    <name type="common">White mold</name>
    <name type="synonym">Whetzelinia sclerotiorum</name>
    <dbReference type="NCBI Taxonomy" id="665079"/>
    <lineage>
        <taxon>Eukaryota</taxon>
        <taxon>Fungi</taxon>
        <taxon>Dikarya</taxon>
        <taxon>Ascomycota</taxon>
        <taxon>Pezizomycotina</taxon>
        <taxon>Leotiomycetes</taxon>
        <taxon>Helotiales</taxon>
        <taxon>Sclerotiniaceae</taxon>
        <taxon>Sclerotinia</taxon>
    </lineage>
</organism>
<evidence type="ECO:0000256" key="1">
    <source>
        <dbReference type="SAM" id="MobiDB-lite"/>
    </source>
</evidence>
<gene>
    <name evidence="2" type="ORF">sscle_06g054630</name>
</gene>
<evidence type="ECO:0000313" key="2">
    <source>
        <dbReference type="EMBL" id="APA10693.1"/>
    </source>
</evidence>